<feature type="coiled-coil region" evidence="4">
    <location>
        <begin position="615"/>
        <end position="726"/>
    </location>
</feature>
<dbReference type="GO" id="GO:0005856">
    <property type="term" value="C:cytoskeleton"/>
    <property type="evidence" value="ECO:0007669"/>
    <property type="project" value="UniProtKB-SubCell"/>
</dbReference>
<feature type="region of interest" description="Disordered" evidence="5">
    <location>
        <begin position="841"/>
        <end position="877"/>
    </location>
</feature>
<evidence type="ECO:0000256" key="4">
    <source>
        <dbReference type="SAM" id="Coils"/>
    </source>
</evidence>
<keyword evidence="4" id="KW-0175">Coiled coil</keyword>
<feature type="region of interest" description="Disordered" evidence="5">
    <location>
        <begin position="389"/>
        <end position="427"/>
    </location>
</feature>
<evidence type="ECO:0000256" key="1">
    <source>
        <dbReference type="ARBA" id="ARBA00004245"/>
    </source>
</evidence>
<feature type="compositionally biased region" description="Basic and acidic residues" evidence="5">
    <location>
        <begin position="402"/>
        <end position="411"/>
    </location>
</feature>
<keyword evidence="3" id="KW-0206">Cytoskeleton</keyword>
<evidence type="ECO:0000256" key="3">
    <source>
        <dbReference type="ARBA" id="ARBA00023212"/>
    </source>
</evidence>
<evidence type="ECO:0000256" key="5">
    <source>
        <dbReference type="SAM" id="MobiDB-lite"/>
    </source>
</evidence>
<dbReference type="EMBL" id="HBFQ01010819">
    <property type="protein sequence ID" value="CAD8833229.1"/>
    <property type="molecule type" value="Transcribed_RNA"/>
</dbReference>
<dbReference type="AlphaFoldDB" id="A0A7S0ZUW8"/>
<dbReference type="InterPro" id="IPR003108">
    <property type="entry name" value="GAR_dom"/>
</dbReference>
<name>A0A7S0ZUW8_NOCSC</name>
<feature type="coiled-coil region" evidence="4">
    <location>
        <begin position="266"/>
        <end position="315"/>
    </location>
</feature>
<dbReference type="InterPro" id="IPR036534">
    <property type="entry name" value="GAR_dom_sf"/>
</dbReference>
<evidence type="ECO:0000313" key="7">
    <source>
        <dbReference type="EMBL" id="CAD8833229.1"/>
    </source>
</evidence>
<dbReference type="SUPFAM" id="SSF143575">
    <property type="entry name" value="GAS2 domain-like"/>
    <property type="match status" value="1"/>
</dbReference>
<dbReference type="GO" id="GO:0008017">
    <property type="term" value="F:microtubule binding"/>
    <property type="evidence" value="ECO:0007669"/>
    <property type="project" value="InterPro"/>
</dbReference>
<evidence type="ECO:0000259" key="6">
    <source>
        <dbReference type="PROSITE" id="PS51460"/>
    </source>
</evidence>
<proteinExistence type="predicted"/>
<accession>A0A7S0ZUW8</accession>
<organism evidence="7">
    <name type="scientific">Noctiluca scintillans</name>
    <name type="common">Sea sparkle</name>
    <name type="synonym">Red tide dinoflagellate</name>
    <dbReference type="NCBI Taxonomy" id="2966"/>
    <lineage>
        <taxon>Eukaryota</taxon>
        <taxon>Sar</taxon>
        <taxon>Alveolata</taxon>
        <taxon>Dinophyceae</taxon>
        <taxon>Noctilucales</taxon>
        <taxon>Noctilucaceae</taxon>
        <taxon>Noctiluca</taxon>
    </lineage>
</organism>
<feature type="compositionally biased region" description="Polar residues" evidence="5">
    <location>
        <begin position="867"/>
        <end position="877"/>
    </location>
</feature>
<dbReference type="PROSITE" id="PS51460">
    <property type="entry name" value="GAR"/>
    <property type="match status" value="1"/>
</dbReference>
<keyword evidence="2" id="KW-0963">Cytoplasm</keyword>
<gene>
    <name evidence="7" type="ORF">NSCI0253_LOCUS7577</name>
</gene>
<protein>
    <recommendedName>
        <fullName evidence="6">GAR domain-containing protein</fullName>
    </recommendedName>
</protein>
<feature type="domain" description="GAR" evidence="6">
    <location>
        <begin position="726"/>
        <end position="798"/>
    </location>
</feature>
<feature type="coiled-coil region" evidence="4">
    <location>
        <begin position="467"/>
        <end position="541"/>
    </location>
</feature>
<sequence length="877" mass="98706">MEDGYVLVHVLEALVPGMYLGDNPSCEIVVGDVAMCRTIPSTLQSENAAFPTGEEEPVVHVRAFDSEGTSVGLVVVPVATLVPLEVWNVWYAMDESQMPERHDAAEVSQDEMPKMHLLLQFVSKDVAAEESRQVREMRNQDFLLRALQQLNASLEAKVLVHQGLGVQVGQYGAASVEGLDAAARLLLNANSTAEFLAAAATRSSSTGLLQQPTSTRGRATEQVVRTDGGSDAATTALLTTPLDDHTKCVEPYQTVIAAMQERQRLYDDQEFQIQKLTQALAAQEQKTMELHDRMREAAQRAAADLEAESERVRQVTACRGGLELQIVELQQELTLQKSRENSLQRHSNLLESELAAMREKCASLDALEEQAQTMQREVEDERNARKLLESKFGEQSQQLSRLNEETQREQQRATGDTSLSKPERTSAEALQLRKYEALARDHTIDMQMLSEQVDMMTRTISVLEGEVASYKDIIEREKQARKEVERKFEEEELRPFRIAVEESRASVRQAFEDAAAAASEAEAAQSKAASLKRDLVQALADLAIERRRATESGQRHSTQSGLQERFVILQEKNAELKSFQEEARRVSDRHATEIAQHARVGAQLCQERDQLCAEVGKLRQALSMTEQQLQELRLLHEQTTKGLATVRATADSTEVLHQELQKAQDELRELRASRNKLSQEYGDAVAKFKENTLGRDSRFIEMDETLQERNNEIKLLMYRLQELSSRYTPTKGDAIDVVVAKWVDGFRPAVPFFRLSQGLYLFGRRVVTCKVAGEKPVIKVGGTFIGFDKFLELHASEELERLLNFDMDERTGLPKFLEAQQIVQAMDKMGAIDEIRELNESNHQHHQKHLQPDKSRQRRSRSAQTSGTLQRSVSACN</sequence>
<reference evidence="7" key="1">
    <citation type="submission" date="2021-01" db="EMBL/GenBank/DDBJ databases">
        <authorList>
            <person name="Corre E."/>
            <person name="Pelletier E."/>
            <person name="Niang G."/>
            <person name="Scheremetjew M."/>
            <person name="Finn R."/>
            <person name="Kale V."/>
            <person name="Holt S."/>
            <person name="Cochrane G."/>
            <person name="Meng A."/>
            <person name="Brown T."/>
            <person name="Cohen L."/>
        </authorList>
    </citation>
    <scope>NUCLEOTIDE SEQUENCE</scope>
</reference>
<evidence type="ECO:0000256" key="2">
    <source>
        <dbReference type="ARBA" id="ARBA00022490"/>
    </source>
</evidence>
<comment type="subcellular location">
    <subcellularLocation>
        <location evidence="1">Cytoplasm</location>
        <location evidence="1">Cytoskeleton</location>
    </subcellularLocation>
</comment>